<sequence>MKPLWPFTIKTRKKQPRASGTNRDLNISPEVSIYHSHYLDHRSRGPMTPQLSPVEEQEKLLDEALSVVKVQAFQMKRCLGQKQTNGRTETRVHHARGAPHISALA</sequence>
<name>A0ABN7PFW3_TIMPD</name>
<organism evidence="2 3">
    <name type="scientific">Timema podura</name>
    <name type="common">Walking stick</name>
    <dbReference type="NCBI Taxonomy" id="61482"/>
    <lineage>
        <taxon>Eukaryota</taxon>
        <taxon>Metazoa</taxon>
        <taxon>Ecdysozoa</taxon>
        <taxon>Arthropoda</taxon>
        <taxon>Hexapoda</taxon>
        <taxon>Insecta</taxon>
        <taxon>Pterygota</taxon>
        <taxon>Neoptera</taxon>
        <taxon>Polyneoptera</taxon>
        <taxon>Phasmatodea</taxon>
        <taxon>Timematodea</taxon>
        <taxon>Timematoidea</taxon>
        <taxon>Timematidae</taxon>
        <taxon>Timema</taxon>
    </lineage>
</organism>
<comment type="caution">
    <text evidence="2">The sequence shown here is derived from an EMBL/GenBank/DDBJ whole genome shotgun (WGS) entry which is preliminary data.</text>
</comment>
<evidence type="ECO:0000313" key="2">
    <source>
        <dbReference type="EMBL" id="CAG2065141.1"/>
    </source>
</evidence>
<evidence type="ECO:0000256" key="1">
    <source>
        <dbReference type="SAM" id="MobiDB-lite"/>
    </source>
</evidence>
<protein>
    <submittedName>
        <fullName evidence="2">Uncharacterized protein</fullName>
    </submittedName>
</protein>
<proteinExistence type="predicted"/>
<dbReference type="Proteomes" id="UP001153148">
    <property type="component" value="Unassembled WGS sequence"/>
</dbReference>
<dbReference type="EMBL" id="CAJPIN010040192">
    <property type="protein sequence ID" value="CAG2065141.1"/>
    <property type="molecule type" value="Genomic_DNA"/>
</dbReference>
<keyword evidence="3" id="KW-1185">Reference proteome</keyword>
<reference evidence="2" key="1">
    <citation type="submission" date="2021-03" db="EMBL/GenBank/DDBJ databases">
        <authorList>
            <person name="Tran Van P."/>
        </authorList>
    </citation>
    <scope>NUCLEOTIDE SEQUENCE</scope>
</reference>
<feature type="region of interest" description="Disordered" evidence="1">
    <location>
        <begin position="1"/>
        <end position="27"/>
    </location>
</feature>
<accession>A0ABN7PFW3</accession>
<feature type="region of interest" description="Disordered" evidence="1">
    <location>
        <begin position="82"/>
        <end position="105"/>
    </location>
</feature>
<gene>
    <name evidence="2" type="ORF">TPAB3V08_LOCUS12085</name>
</gene>
<evidence type="ECO:0000313" key="3">
    <source>
        <dbReference type="Proteomes" id="UP001153148"/>
    </source>
</evidence>